<dbReference type="AlphaFoldDB" id="A0A4R3Z8L2"/>
<keyword evidence="2" id="KW-1185">Reference proteome</keyword>
<dbReference type="RefSeq" id="WP_131863977.1">
    <property type="nucleotide sequence ID" value="NZ_SMCR01000001.1"/>
</dbReference>
<evidence type="ECO:0000313" key="2">
    <source>
        <dbReference type="Proteomes" id="UP000295719"/>
    </source>
</evidence>
<dbReference type="InterPro" id="IPR022626">
    <property type="entry name" value="DUF2740"/>
</dbReference>
<sequence length="46" mass="5378">MNTKPQEKMHKHIIRDRLLSGFTKVANRLRQELDNVKKQTGGGHHE</sequence>
<protein>
    <submittedName>
        <fullName evidence="1">Uncharacterized protein DUF2740</fullName>
    </submittedName>
</protein>
<name>A0A4R3Z8L2_9GAMM</name>
<dbReference type="Pfam" id="PF10872">
    <property type="entry name" value="DUF2740"/>
    <property type="match status" value="1"/>
</dbReference>
<proteinExistence type="predicted"/>
<evidence type="ECO:0000313" key="1">
    <source>
        <dbReference type="EMBL" id="TCW00420.1"/>
    </source>
</evidence>
<organism evidence="1 2">
    <name type="scientific">Biostraticola tofi</name>
    <dbReference type="NCBI Taxonomy" id="466109"/>
    <lineage>
        <taxon>Bacteria</taxon>
        <taxon>Pseudomonadati</taxon>
        <taxon>Pseudomonadota</taxon>
        <taxon>Gammaproteobacteria</taxon>
        <taxon>Enterobacterales</taxon>
        <taxon>Bruguierivoracaceae</taxon>
        <taxon>Biostraticola</taxon>
    </lineage>
</organism>
<gene>
    <name evidence="1" type="ORF">EDC52_101770</name>
</gene>
<accession>A0A4R3Z8L2</accession>
<dbReference type="EMBL" id="SMCR01000001">
    <property type="protein sequence ID" value="TCW00420.1"/>
    <property type="molecule type" value="Genomic_DNA"/>
</dbReference>
<reference evidence="1 2" key="1">
    <citation type="submission" date="2019-03" db="EMBL/GenBank/DDBJ databases">
        <title>Genomic Encyclopedia of Type Strains, Phase IV (KMG-IV): sequencing the most valuable type-strain genomes for metagenomic binning, comparative biology and taxonomic classification.</title>
        <authorList>
            <person name="Goeker M."/>
        </authorList>
    </citation>
    <scope>NUCLEOTIDE SEQUENCE [LARGE SCALE GENOMIC DNA]</scope>
    <source>
        <strain evidence="1 2">DSM 19580</strain>
    </source>
</reference>
<comment type="caution">
    <text evidence="1">The sequence shown here is derived from an EMBL/GenBank/DDBJ whole genome shotgun (WGS) entry which is preliminary data.</text>
</comment>
<dbReference type="Proteomes" id="UP000295719">
    <property type="component" value="Unassembled WGS sequence"/>
</dbReference>